<organism evidence="2 3">
    <name type="scientific">Linnemannia exigua</name>
    <dbReference type="NCBI Taxonomy" id="604196"/>
    <lineage>
        <taxon>Eukaryota</taxon>
        <taxon>Fungi</taxon>
        <taxon>Fungi incertae sedis</taxon>
        <taxon>Mucoromycota</taxon>
        <taxon>Mortierellomycotina</taxon>
        <taxon>Mortierellomycetes</taxon>
        <taxon>Mortierellales</taxon>
        <taxon>Mortierellaceae</taxon>
        <taxon>Linnemannia</taxon>
    </lineage>
</organism>
<sequence length="63" mass="7114">PRGIVQGRREARRGGGTVTTDCREVDSRTHIPRNRPYQPSEGVGQSLQGQPRQRYPAHEPNFC</sequence>
<feature type="non-terminal residue" evidence="2">
    <location>
        <position position="1"/>
    </location>
</feature>
<feature type="non-terminal residue" evidence="2">
    <location>
        <position position="63"/>
    </location>
</feature>
<gene>
    <name evidence="2" type="ORF">BGZ95_006529</name>
</gene>
<evidence type="ECO:0000256" key="1">
    <source>
        <dbReference type="SAM" id="MobiDB-lite"/>
    </source>
</evidence>
<evidence type="ECO:0000313" key="3">
    <source>
        <dbReference type="Proteomes" id="UP001194580"/>
    </source>
</evidence>
<comment type="caution">
    <text evidence="2">The sequence shown here is derived from an EMBL/GenBank/DDBJ whole genome shotgun (WGS) entry which is preliminary data.</text>
</comment>
<dbReference type="AlphaFoldDB" id="A0AAD4H225"/>
<proteinExistence type="predicted"/>
<name>A0AAD4H225_9FUNG</name>
<accession>A0AAD4H225</accession>
<feature type="region of interest" description="Disordered" evidence="1">
    <location>
        <begin position="1"/>
        <end position="63"/>
    </location>
</feature>
<dbReference type="Proteomes" id="UP001194580">
    <property type="component" value="Unassembled WGS sequence"/>
</dbReference>
<evidence type="ECO:0000313" key="2">
    <source>
        <dbReference type="EMBL" id="KAG0252801.1"/>
    </source>
</evidence>
<keyword evidence="3" id="KW-1185">Reference proteome</keyword>
<dbReference type="EMBL" id="JAAAIL010003040">
    <property type="protein sequence ID" value="KAG0252801.1"/>
    <property type="molecule type" value="Genomic_DNA"/>
</dbReference>
<reference evidence="2" key="1">
    <citation type="journal article" date="2020" name="Fungal Divers.">
        <title>Resolving the Mortierellaceae phylogeny through synthesis of multi-gene phylogenetics and phylogenomics.</title>
        <authorList>
            <person name="Vandepol N."/>
            <person name="Liber J."/>
            <person name="Desiro A."/>
            <person name="Na H."/>
            <person name="Kennedy M."/>
            <person name="Barry K."/>
            <person name="Grigoriev I.V."/>
            <person name="Miller A.N."/>
            <person name="O'Donnell K."/>
            <person name="Stajich J.E."/>
            <person name="Bonito G."/>
        </authorList>
    </citation>
    <scope>NUCLEOTIDE SEQUENCE</scope>
    <source>
        <strain evidence="2">NRRL 28262</strain>
    </source>
</reference>
<protein>
    <submittedName>
        <fullName evidence="2">Uncharacterized protein</fullName>
    </submittedName>
</protein>